<evidence type="ECO:0000313" key="1">
    <source>
        <dbReference type="EMBL" id="GAA1935319.1"/>
    </source>
</evidence>
<keyword evidence="2" id="KW-1185">Reference proteome</keyword>
<reference evidence="2" key="1">
    <citation type="journal article" date="2019" name="Int. J. Syst. Evol. Microbiol.">
        <title>The Global Catalogue of Microorganisms (GCM) 10K type strain sequencing project: providing services to taxonomists for standard genome sequencing and annotation.</title>
        <authorList>
            <consortium name="The Broad Institute Genomics Platform"/>
            <consortium name="The Broad Institute Genome Sequencing Center for Infectious Disease"/>
            <person name="Wu L."/>
            <person name="Ma J."/>
        </authorList>
    </citation>
    <scope>NUCLEOTIDE SEQUENCE [LARGE SCALE GENOMIC DNA]</scope>
    <source>
        <strain evidence="2">JCM 14900</strain>
    </source>
</reference>
<proteinExistence type="predicted"/>
<protein>
    <submittedName>
        <fullName evidence="1">Uncharacterized protein</fullName>
    </submittedName>
</protein>
<name>A0ABP5B7V6_9MICO</name>
<dbReference type="Proteomes" id="UP001501343">
    <property type="component" value="Unassembled WGS sequence"/>
</dbReference>
<evidence type="ECO:0000313" key="2">
    <source>
        <dbReference type="Proteomes" id="UP001501343"/>
    </source>
</evidence>
<comment type="caution">
    <text evidence="1">The sequence shown here is derived from an EMBL/GenBank/DDBJ whole genome shotgun (WGS) entry which is preliminary data.</text>
</comment>
<organism evidence="1 2">
    <name type="scientific">Microbacterium aoyamense</name>
    <dbReference type="NCBI Taxonomy" id="344166"/>
    <lineage>
        <taxon>Bacteria</taxon>
        <taxon>Bacillati</taxon>
        <taxon>Actinomycetota</taxon>
        <taxon>Actinomycetes</taxon>
        <taxon>Micrococcales</taxon>
        <taxon>Microbacteriaceae</taxon>
        <taxon>Microbacterium</taxon>
    </lineage>
</organism>
<dbReference type="EMBL" id="BAAAOF010000006">
    <property type="protein sequence ID" value="GAA1935319.1"/>
    <property type="molecule type" value="Genomic_DNA"/>
</dbReference>
<sequence>MIRWWNAGAKSSSVSACLLVCGAVSDGSISLGLGMKANFDLTLSTGRVANAPTISTAGLSGTCSASAIVGVYGEGGFFMSSQSGTEGALTGGLGSSFGLGGGCALMFNWYL</sequence>
<gene>
    <name evidence="1" type="ORF">GCM10009775_28950</name>
</gene>
<accession>A0ABP5B7V6</accession>